<dbReference type="OrthoDB" id="9811597at2"/>
<sequence length="86" mass="9813">MTNSVKLSSRGRVTIPQEIRRELNIKPQTEFTVTAADGKIVLTPLPTADDWEKMFKDTPTETVELDNNGHYDPRKAPSFHNWMQNG</sequence>
<feature type="region of interest" description="Disordered" evidence="2">
    <location>
        <begin position="62"/>
        <end position="86"/>
    </location>
</feature>
<dbReference type="InterPro" id="IPR037914">
    <property type="entry name" value="SpoVT-AbrB_sf"/>
</dbReference>
<proteinExistence type="predicted"/>
<comment type="caution">
    <text evidence="4">The sequence shown here is derived from an EMBL/GenBank/DDBJ whole genome shotgun (WGS) entry which is preliminary data.</text>
</comment>
<evidence type="ECO:0000313" key="4">
    <source>
        <dbReference type="EMBL" id="KRM55235.1"/>
    </source>
</evidence>
<accession>A0A0R1ZW18</accession>
<dbReference type="PATRIC" id="fig|1291052.5.peg.1549"/>
<dbReference type="Pfam" id="PF04014">
    <property type="entry name" value="MazE_antitoxin"/>
    <property type="match status" value="1"/>
</dbReference>
<keyword evidence="5" id="KW-1185">Reference proteome</keyword>
<reference evidence="4 5" key="1">
    <citation type="journal article" date="2015" name="Genome Announc.">
        <title>Expanding the biotechnology potential of lactobacilli through comparative genomics of 213 strains and associated genera.</title>
        <authorList>
            <person name="Sun Z."/>
            <person name="Harris H.M."/>
            <person name="McCann A."/>
            <person name="Guo C."/>
            <person name="Argimon S."/>
            <person name="Zhang W."/>
            <person name="Yang X."/>
            <person name="Jeffery I.B."/>
            <person name="Cooney J.C."/>
            <person name="Kagawa T.F."/>
            <person name="Liu W."/>
            <person name="Song Y."/>
            <person name="Salvetti E."/>
            <person name="Wrobel A."/>
            <person name="Rasinkangas P."/>
            <person name="Parkhill J."/>
            <person name="Rea M.C."/>
            <person name="O'Sullivan O."/>
            <person name="Ritari J."/>
            <person name="Douillard F.P."/>
            <person name="Paul Ross R."/>
            <person name="Yang R."/>
            <person name="Briner A.E."/>
            <person name="Felis G.E."/>
            <person name="de Vos W.M."/>
            <person name="Barrangou R."/>
            <person name="Klaenhammer T.R."/>
            <person name="Caufield P.W."/>
            <person name="Cui Y."/>
            <person name="Zhang H."/>
            <person name="O'Toole P.W."/>
        </authorList>
    </citation>
    <scope>NUCLEOTIDE SEQUENCE [LARGE SCALE GENOMIC DNA]</scope>
    <source>
        <strain evidence="4 5">DSM 20505</strain>
    </source>
</reference>
<feature type="domain" description="SpoVT-AbrB" evidence="3">
    <location>
        <begin position="2"/>
        <end position="47"/>
    </location>
</feature>
<dbReference type="Proteomes" id="UP000051679">
    <property type="component" value="Unassembled WGS sequence"/>
</dbReference>
<dbReference type="GO" id="GO:0003677">
    <property type="term" value="F:DNA binding"/>
    <property type="evidence" value="ECO:0007669"/>
    <property type="project" value="UniProtKB-UniRule"/>
</dbReference>
<protein>
    <recommendedName>
        <fullName evidence="3">SpoVT-AbrB domain-containing protein</fullName>
    </recommendedName>
</protein>
<organism evidence="4 5">
    <name type="scientific">Lacticaseibacillus sharpeae JCM 1186 = DSM 20505</name>
    <dbReference type="NCBI Taxonomy" id="1291052"/>
    <lineage>
        <taxon>Bacteria</taxon>
        <taxon>Bacillati</taxon>
        <taxon>Bacillota</taxon>
        <taxon>Bacilli</taxon>
        <taxon>Lactobacillales</taxon>
        <taxon>Lactobacillaceae</taxon>
        <taxon>Lacticaseibacillus</taxon>
    </lineage>
</organism>
<gene>
    <name evidence="4" type="ORF">FC18_GL001526</name>
</gene>
<dbReference type="Gene3D" id="2.10.260.10">
    <property type="match status" value="1"/>
</dbReference>
<dbReference type="AlphaFoldDB" id="A0A0R1ZW18"/>
<evidence type="ECO:0000259" key="3">
    <source>
        <dbReference type="PROSITE" id="PS51740"/>
    </source>
</evidence>
<dbReference type="SUPFAM" id="SSF89447">
    <property type="entry name" value="AbrB/MazE/MraZ-like"/>
    <property type="match status" value="1"/>
</dbReference>
<dbReference type="SMART" id="SM00966">
    <property type="entry name" value="SpoVT_AbrB"/>
    <property type="match status" value="1"/>
</dbReference>
<dbReference type="InterPro" id="IPR007159">
    <property type="entry name" value="SpoVT-AbrB_dom"/>
</dbReference>
<keyword evidence="1" id="KW-0238">DNA-binding</keyword>
<evidence type="ECO:0000256" key="2">
    <source>
        <dbReference type="SAM" id="MobiDB-lite"/>
    </source>
</evidence>
<name>A0A0R1ZW18_9LACO</name>
<evidence type="ECO:0000313" key="5">
    <source>
        <dbReference type="Proteomes" id="UP000051679"/>
    </source>
</evidence>
<dbReference type="EMBL" id="AYYO01000027">
    <property type="protein sequence ID" value="KRM55235.1"/>
    <property type="molecule type" value="Genomic_DNA"/>
</dbReference>
<dbReference type="RefSeq" id="WP_054679638.1">
    <property type="nucleotide sequence ID" value="NZ_AYYO01000027.1"/>
</dbReference>
<dbReference type="PROSITE" id="PS51740">
    <property type="entry name" value="SPOVT_ABRB"/>
    <property type="match status" value="1"/>
</dbReference>
<dbReference type="NCBIfam" id="TIGR01439">
    <property type="entry name" value="lp_hng_hel_AbrB"/>
    <property type="match status" value="1"/>
</dbReference>
<evidence type="ECO:0000256" key="1">
    <source>
        <dbReference type="PROSITE-ProRule" id="PRU01076"/>
    </source>
</evidence>